<evidence type="ECO:0000313" key="2">
    <source>
        <dbReference type="Proteomes" id="UP001324287"/>
    </source>
</evidence>
<gene>
    <name evidence="1" type="ORF">U6N30_00265</name>
</gene>
<dbReference type="EMBL" id="CP141261">
    <property type="protein sequence ID" value="WRL64341.1"/>
    <property type="molecule type" value="Genomic_DNA"/>
</dbReference>
<protein>
    <submittedName>
        <fullName evidence="1">Uncharacterized protein</fullName>
    </submittedName>
</protein>
<keyword evidence="2" id="KW-1185">Reference proteome</keyword>
<evidence type="ECO:0000313" key="1">
    <source>
        <dbReference type="EMBL" id="WRL64341.1"/>
    </source>
</evidence>
<dbReference type="RefSeq" id="WP_324275668.1">
    <property type="nucleotide sequence ID" value="NZ_CP141261.1"/>
</dbReference>
<organism evidence="1 2">
    <name type="scientific">Blastococcus brunescens</name>
    <dbReference type="NCBI Taxonomy" id="1564165"/>
    <lineage>
        <taxon>Bacteria</taxon>
        <taxon>Bacillati</taxon>
        <taxon>Actinomycetota</taxon>
        <taxon>Actinomycetes</taxon>
        <taxon>Geodermatophilales</taxon>
        <taxon>Geodermatophilaceae</taxon>
        <taxon>Blastococcus</taxon>
    </lineage>
</organism>
<reference evidence="1 2" key="1">
    <citation type="submission" date="2023-12" db="EMBL/GenBank/DDBJ databases">
        <title>Blastococcus brunescens sp. nov., an actonobacterium isolated from sandstone collected in sahara desert.</title>
        <authorList>
            <person name="Gtari M."/>
            <person name="Ghodhbane F."/>
        </authorList>
    </citation>
    <scope>NUCLEOTIDE SEQUENCE [LARGE SCALE GENOMIC DNA]</scope>
    <source>
        <strain evidence="1 2">BMG 8361</strain>
    </source>
</reference>
<dbReference type="Proteomes" id="UP001324287">
    <property type="component" value="Chromosome"/>
</dbReference>
<name>A0ABZ1B2G0_9ACTN</name>
<sequence>MELRLLKQHVLRWRRRRDFSRLARSPQLMHARQRAIDRHMGVLMSESARRLSAFLDAGEAAA</sequence>
<accession>A0ABZ1B2G0</accession>
<proteinExistence type="predicted"/>